<sequence length="116" mass="12799">MSEPVQRAEANHYTWGEVCDGWRLAHTQGLSVIEERMPPGSSEQRHFHTHARQFFYVLEGELALELEGRVHVLGAGQGIEIAPGERHQAQNPAASGAEVRFLVISSPMSQGDRTPA</sequence>
<keyword evidence="1" id="KW-0479">Metal-binding</keyword>
<name>A0A372IQA4_9BACT</name>
<dbReference type="AlphaFoldDB" id="A0A372IQA4"/>
<protein>
    <submittedName>
        <fullName evidence="3">Cupin domain-containing protein</fullName>
    </submittedName>
</protein>
<organism evidence="3 4">
    <name type="scientific">Paracidobacterium acidisoli</name>
    <dbReference type="NCBI Taxonomy" id="2303751"/>
    <lineage>
        <taxon>Bacteria</taxon>
        <taxon>Pseudomonadati</taxon>
        <taxon>Acidobacteriota</taxon>
        <taxon>Terriglobia</taxon>
        <taxon>Terriglobales</taxon>
        <taxon>Acidobacteriaceae</taxon>
        <taxon>Paracidobacterium</taxon>
    </lineage>
</organism>
<dbReference type="PANTHER" id="PTHR35848">
    <property type="entry name" value="OXALATE-BINDING PROTEIN"/>
    <property type="match status" value="1"/>
</dbReference>
<keyword evidence="4" id="KW-1185">Reference proteome</keyword>
<proteinExistence type="predicted"/>
<dbReference type="InterPro" id="IPR014710">
    <property type="entry name" value="RmlC-like_jellyroll"/>
</dbReference>
<reference evidence="3 4" key="1">
    <citation type="submission" date="2018-08" db="EMBL/GenBank/DDBJ databases">
        <title>Acidipila sp. 4G-K13, an acidobacterium isolated from forest soil.</title>
        <authorList>
            <person name="Gao Z.-H."/>
            <person name="Qiu L.-H."/>
        </authorList>
    </citation>
    <scope>NUCLEOTIDE SEQUENCE [LARGE SCALE GENOMIC DNA]</scope>
    <source>
        <strain evidence="3 4">4G-K13</strain>
    </source>
</reference>
<feature type="domain" description="Cupin type-2" evidence="2">
    <location>
        <begin position="35"/>
        <end position="104"/>
    </location>
</feature>
<evidence type="ECO:0000313" key="3">
    <source>
        <dbReference type="EMBL" id="RFU17058.1"/>
    </source>
</evidence>
<dbReference type="Pfam" id="PF07883">
    <property type="entry name" value="Cupin_2"/>
    <property type="match status" value="1"/>
</dbReference>
<dbReference type="OrthoDB" id="9806121at2"/>
<evidence type="ECO:0000259" key="2">
    <source>
        <dbReference type="Pfam" id="PF07883"/>
    </source>
</evidence>
<dbReference type="PANTHER" id="PTHR35848:SF9">
    <property type="entry name" value="SLL1358 PROTEIN"/>
    <property type="match status" value="1"/>
</dbReference>
<dbReference type="RefSeq" id="WP_117299306.1">
    <property type="nucleotide sequence ID" value="NZ_QVQT02000003.1"/>
</dbReference>
<dbReference type="InterPro" id="IPR013096">
    <property type="entry name" value="Cupin_2"/>
</dbReference>
<dbReference type="Gene3D" id="2.60.120.10">
    <property type="entry name" value="Jelly Rolls"/>
    <property type="match status" value="1"/>
</dbReference>
<evidence type="ECO:0000256" key="1">
    <source>
        <dbReference type="ARBA" id="ARBA00022723"/>
    </source>
</evidence>
<dbReference type="InterPro" id="IPR051610">
    <property type="entry name" value="GPI/OXD"/>
</dbReference>
<dbReference type="GO" id="GO:0046872">
    <property type="term" value="F:metal ion binding"/>
    <property type="evidence" value="ECO:0007669"/>
    <property type="project" value="UniProtKB-KW"/>
</dbReference>
<comment type="caution">
    <text evidence="3">The sequence shown here is derived from an EMBL/GenBank/DDBJ whole genome shotgun (WGS) entry which is preliminary data.</text>
</comment>
<accession>A0A372IQA4</accession>
<dbReference type="Proteomes" id="UP000264702">
    <property type="component" value="Unassembled WGS sequence"/>
</dbReference>
<evidence type="ECO:0000313" key="4">
    <source>
        <dbReference type="Proteomes" id="UP000264702"/>
    </source>
</evidence>
<dbReference type="EMBL" id="QVQT01000003">
    <property type="protein sequence ID" value="RFU17058.1"/>
    <property type="molecule type" value="Genomic_DNA"/>
</dbReference>
<gene>
    <name evidence="3" type="ORF">D0Y96_10165</name>
</gene>
<dbReference type="InterPro" id="IPR011051">
    <property type="entry name" value="RmlC_Cupin_sf"/>
</dbReference>
<dbReference type="SUPFAM" id="SSF51182">
    <property type="entry name" value="RmlC-like cupins"/>
    <property type="match status" value="1"/>
</dbReference>